<organism evidence="1 2">
    <name type="scientific">Candidatus Defluviibacterium haderslevense</name>
    <dbReference type="NCBI Taxonomy" id="2981993"/>
    <lineage>
        <taxon>Bacteria</taxon>
        <taxon>Pseudomonadati</taxon>
        <taxon>Bacteroidota</taxon>
        <taxon>Saprospiria</taxon>
        <taxon>Saprospirales</taxon>
        <taxon>Saprospiraceae</taxon>
        <taxon>Candidatus Defluviibacterium</taxon>
    </lineage>
</organism>
<accession>A0A9D7SAY4</accession>
<evidence type="ECO:0000313" key="2">
    <source>
        <dbReference type="Proteomes" id="UP000808349"/>
    </source>
</evidence>
<evidence type="ECO:0000313" key="1">
    <source>
        <dbReference type="EMBL" id="MBK9718463.1"/>
    </source>
</evidence>
<name>A0A9D7SAY4_9BACT</name>
<sequence>MEQRTKNTYGVQIYEFVKDILVVCPKCEGQAVVHSGDFHTLKFAHTDVKVVCSHCGFNKLMENVSPRKDDKQKRGNVLIFGAPIDPFFHLPVWLCTEFEGEQLWAYNLEHLDFLAAHIGAKLRERNVLKFNVKSIGARLPRWMTSAHNREAVLKAIEKLKSK</sequence>
<proteinExistence type="predicted"/>
<dbReference type="EMBL" id="JADKFW010000010">
    <property type="protein sequence ID" value="MBK9718463.1"/>
    <property type="molecule type" value="Genomic_DNA"/>
</dbReference>
<dbReference type="Proteomes" id="UP000808349">
    <property type="component" value="Unassembled WGS sequence"/>
</dbReference>
<gene>
    <name evidence="1" type="ORF">IPO85_13320</name>
</gene>
<comment type="caution">
    <text evidence="1">The sequence shown here is derived from an EMBL/GenBank/DDBJ whole genome shotgun (WGS) entry which is preliminary data.</text>
</comment>
<reference evidence="1 2" key="1">
    <citation type="submission" date="2020-10" db="EMBL/GenBank/DDBJ databases">
        <title>Connecting structure to function with the recovery of over 1000 high-quality activated sludge metagenome-assembled genomes encoding full-length rRNA genes using long-read sequencing.</title>
        <authorList>
            <person name="Singleton C.M."/>
            <person name="Petriglieri F."/>
            <person name="Kristensen J.M."/>
            <person name="Kirkegaard R.H."/>
            <person name="Michaelsen T.Y."/>
            <person name="Andersen M.H."/>
            <person name="Karst S.M."/>
            <person name="Dueholm M.S."/>
            <person name="Nielsen P.H."/>
            <person name="Albertsen M."/>
        </authorList>
    </citation>
    <scope>NUCLEOTIDE SEQUENCE [LARGE SCALE GENOMIC DNA]</scope>
    <source>
        <strain evidence="1">Ribe_18-Q3-R11-54_BAT3C.373</strain>
    </source>
</reference>
<protein>
    <submittedName>
        <fullName evidence="1">Uncharacterized protein</fullName>
    </submittedName>
</protein>
<dbReference type="AlphaFoldDB" id="A0A9D7SAY4"/>